<feature type="binding site" evidence="9">
    <location>
        <begin position="246"/>
        <end position="247"/>
    </location>
    <ligand>
        <name>FMN</name>
        <dbReference type="ChEBI" id="CHEBI:58210"/>
    </ligand>
</feature>
<proteinExistence type="inferred from homology"/>
<dbReference type="EC" id="1.3.-.-" evidence="9"/>
<dbReference type="GO" id="GO:0006207">
    <property type="term" value="P:'de novo' pyrimidine nucleobase biosynthetic process"/>
    <property type="evidence" value="ECO:0007669"/>
    <property type="project" value="InterPro"/>
</dbReference>
<organism evidence="11 12">
    <name type="scientific">Candidatus Entotheonella gemina</name>
    <dbReference type="NCBI Taxonomy" id="1429439"/>
    <lineage>
        <taxon>Bacteria</taxon>
        <taxon>Pseudomonadati</taxon>
        <taxon>Nitrospinota/Tectimicrobiota group</taxon>
        <taxon>Candidatus Tectimicrobiota</taxon>
        <taxon>Candidatus Entotheonellia</taxon>
        <taxon>Candidatus Entotheonellales</taxon>
        <taxon>Candidatus Entotheonellaceae</taxon>
        <taxon>Candidatus Entotheonella</taxon>
    </lineage>
</organism>
<dbReference type="Proteomes" id="UP000019140">
    <property type="component" value="Unassembled WGS sequence"/>
</dbReference>
<dbReference type="InterPro" id="IPR013785">
    <property type="entry name" value="Aldolase_TIM"/>
</dbReference>
<dbReference type="UniPathway" id="UPA00070"/>
<dbReference type="Pfam" id="PF01180">
    <property type="entry name" value="DHO_dh"/>
    <property type="match status" value="1"/>
</dbReference>
<feature type="binding site" evidence="9">
    <location>
        <position position="48"/>
    </location>
    <ligand>
        <name>substrate</name>
    </ligand>
</feature>
<evidence type="ECO:0000256" key="3">
    <source>
        <dbReference type="ARBA" id="ARBA00008008"/>
    </source>
</evidence>
<dbReference type="HOGENOM" id="CLU_042042_0_0_7"/>
<feature type="binding site" evidence="9">
    <location>
        <begin position="268"/>
        <end position="269"/>
    </location>
    <ligand>
        <name>FMN</name>
        <dbReference type="ChEBI" id="CHEBI:58210"/>
    </ligand>
</feature>
<dbReference type="NCBIfam" id="NF005574">
    <property type="entry name" value="PRK07259.1"/>
    <property type="match status" value="1"/>
</dbReference>
<feature type="binding site" evidence="9">
    <location>
        <position position="130"/>
    </location>
    <ligand>
        <name>FMN</name>
        <dbReference type="ChEBI" id="CHEBI:58210"/>
    </ligand>
</feature>
<protein>
    <recommendedName>
        <fullName evidence="9">Dihydroorotate dehydrogenase</fullName>
        <shortName evidence="9">DHOD</shortName>
        <shortName evidence="9">DHODase</shortName>
        <shortName evidence="9">DHOdehase</shortName>
        <ecNumber evidence="9">1.3.-.-</ecNumber>
    </recommendedName>
</protein>
<evidence type="ECO:0000256" key="9">
    <source>
        <dbReference type="HAMAP-Rule" id="MF_00224"/>
    </source>
</evidence>
<comment type="cofactor">
    <cofactor evidence="9">
        <name>FMN</name>
        <dbReference type="ChEBI" id="CHEBI:58210"/>
    </cofactor>
    <text evidence="9">Binds 1 FMN per subunit.</text>
</comment>
<dbReference type="InterPro" id="IPR050074">
    <property type="entry name" value="DHO_dehydrogenase"/>
</dbReference>
<dbReference type="EMBL" id="AZHX01000262">
    <property type="protein sequence ID" value="ETX08254.1"/>
    <property type="molecule type" value="Genomic_DNA"/>
</dbReference>
<dbReference type="GO" id="GO:0005737">
    <property type="term" value="C:cytoplasm"/>
    <property type="evidence" value="ECO:0007669"/>
    <property type="project" value="UniProtKB-SubCell"/>
</dbReference>
<feature type="binding site" evidence="9">
    <location>
        <position position="130"/>
    </location>
    <ligand>
        <name>substrate</name>
    </ligand>
</feature>
<keyword evidence="12" id="KW-1185">Reference proteome</keyword>
<comment type="catalytic activity">
    <reaction evidence="9">
        <text>(S)-dihydroorotate + A = orotate + AH2</text>
        <dbReference type="Rhea" id="RHEA:18073"/>
        <dbReference type="ChEBI" id="CHEBI:13193"/>
        <dbReference type="ChEBI" id="CHEBI:17499"/>
        <dbReference type="ChEBI" id="CHEBI:30839"/>
        <dbReference type="ChEBI" id="CHEBI:30864"/>
    </reaction>
</comment>
<dbReference type="FunFam" id="3.20.20.70:FF:000027">
    <property type="entry name" value="Dihydropyrimidine dehydrogenase [NADP(+)]"/>
    <property type="match status" value="1"/>
</dbReference>
<feature type="binding site" evidence="9">
    <location>
        <begin position="48"/>
        <end position="49"/>
    </location>
    <ligand>
        <name>FMN</name>
        <dbReference type="ChEBI" id="CHEBI:58210"/>
    </ligand>
</feature>
<dbReference type="PIRSF" id="PIRSF000164">
    <property type="entry name" value="DHO_oxidase"/>
    <property type="match status" value="1"/>
</dbReference>
<dbReference type="PANTHER" id="PTHR48109:SF1">
    <property type="entry name" value="DIHYDROOROTATE DEHYDROGENASE (FUMARATE)"/>
    <property type="match status" value="1"/>
</dbReference>
<sequence length="318" mass="33520">MDRSPDLTVEAAGLRLQNPIMASSGTCGYGEELHPFVDLNTLGAVVVKGLSRQPWAGNPGPRLAETTGGMLNSVGLQNIGIDAFIRDKLPGLRSYRTHIVVNFFGDTSADYAEVAARASEAEGIAALEANISCPNVQHEGMLFSSDPQLTYDVVSRIRRATSLPLIVKLSPNVTDITVIARAAEEAGADAISLINTLLGMAIDLETRTPRLPLGTGGLSGPAIKPVALRMVWQTAQAVSIPVIGMGGISTGEDALEFLVAGATACQVGTASFVDPSACKTIIREMRRYLQRHRMASVAALRGTLQLPAVKAMATLEAD</sequence>
<accession>W4MD41</accession>
<dbReference type="InterPro" id="IPR001295">
    <property type="entry name" value="Dihydroorotate_DH_CS"/>
</dbReference>
<comment type="pathway">
    <text evidence="2 9">Pyrimidine metabolism; UMP biosynthesis via de novo pathway.</text>
</comment>
<dbReference type="AlphaFoldDB" id="W4MD41"/>
<feature type="binding site" evidence="9">
    <location>
        <position position="168"/>
    </location>
    <ligand>
        <name>FMN</name>
        <dbReference type="ChEBI" id="CHEBI:58210"/>
    </ligand>
</feature>
<feature type="binding site" evidence="9">
    <location>
        <position position="194"/>
    </location>
    <ligand>
        <name>FMN</name>
        <dbReference type="ChEBI" id="CHEBI:58210"/>
    </ligand>
</feature>
<dbReference type="InterPro" id="IPR024920">
    <property type="entry name" value="Dihydroorotate_DH_1"/>
</dbReference>
<keyword evidence="4 9" id="KW-0963">Cytoplasm</keyword>
<dbReference type="CDD" id="cd04740">
    <property type="entry name" value="DHOD_1B_like"/>
    <property type="match status" value="1"/>
</dbReference>
<feature type="binding site" evidence="9">
    <location>
        <begin position="72"/>
        <end position="76"/>
    </location>
    <ligand>
        <name>substrate</name>
    </ligand>
</feature>
<comment type="subcellular location">
    <subcellularLocation>
        <location evidence="1 9">Cytoplasm</location>
    </subcellularLocation>
</comment>
<feature type="domain" description="Dihydroorotate dehydrogenase catalytic" evidence="10">
    <location>
        <begin position="7"/>
        <end position="288"/>
    </location>
</feature>
<dbReference type="InterPro" id="IPR049622">
    <property type="entry name" value="Dihydroorotate_DH_I"/>
</dbReference>
<evidence type="ECO:0000256" key="4">
    <source>
        <dbReference type="ARBA" id="ARBA00022490"/>
    </source>
</evidence>
<keyword evidence="8 9" id="KW-0560">Oxidoreductase</keyword>
<feature type="binding site" evidence="9">
    <location>
        <position position="24"/>
    </location>
    <ligand>
        <name>FMN</name>
        <dbReference type="ChEBI" id="CHEBI:58210"/>
    </ligand>
</feature>
<evidence type="ECO:0000313" key="12">
    <source>
        <dbReference type="Proteomes" id="UP000019140"/>
    </source>
</evidence>
<evidence type="ECO:0000256" key="6">
    <source>
        <dbReference type="ARBA" id="ARBA00022643"/>
    </source>
</evidence>
<dbReference type="GO" id="GO:0004152">
    <property type="term" value="F:dihydroorotate dehydrogenase activity"/>
    <property type="evidence" value="ECO:0007669"/>
    <property type="project" value="UniProtKB-UniRule"/>
</dbReference>
<dbReference type="NCBIfam" id="TIGR01037">
    <property type="entry name" value="pyrD_sub1_fam"/>
    <property type="match status" value="1"/>
</dbReference>
<keyword evidence="5 9" id="KW-0285">Flavoprotein</keyword>
<dbReference type="InterPro" id="IPR012135">
    <property type="entry name" value="Dihydroorotate_DH_1_2"/>
</dbReference>
<evidence type="ECO:0000256" key="2">
    <source>
        <dbReference type="ARBA" id="ARBA00004725"/>
    </source>
</evidence>
<feature type="binding site" evidence="9">
    <location>
        <position position="220"/>
    </location>
    <ligand>
        <name>FMN</name>
        <dbReference type="ChEBI" id="CHEBI:58210"/>
    </ligand>
</feature>
<dbReference type="SUPFAM" id="SSF51395">
    <property type="entry name" value="FMN-linked oxidoreductases"/>
    <property type="match status" value="1"/>
</dbReference>
<feature type="binding site" evidence="9">
    <location>
        <position position="102"/>
    </location>
    <ligand>
        <name>FMN</name>
        <dbReference type="ChEBI" id="CHEBI:58210"/>
    </ligand>
</feature>
<evidence type="ECO:0000259" key="10">
    <source>
        <dbReference type="Pfam" id="PF01180"/>
    </source>
</evidence>
<evidence type="ECO:0000256" key="5">
    <source>
        <dbReference type="ARBA" id="ARBA00022630"/>
    </source>
</evidence>
<feature type="active site" description="Nucleophile" evidence="9">
    <location>
        <position position="133"/>
    </location>
</feature>
<dbReference type="GO" id="GO:0044205">
    <property type="term" value="P:'de novo' UMP biosynthetic process"/>
    <property type="evidence" value="ECO:0007669"/>
    <property type="project" value="UniProtKB-UniRule"/>
</dbReference>
<dbReference type="HAMAP" id="MF_00224">
    <property type="entry name" value="DHO_dh_type1"/>
    <property type="match status" value="1"/>
</dbReference>
<dbReference type="Gene3D" id="3.20.20.70">
    <property type="entry name" value="Aldolase class I"/>
    <property type="match status" value="1"/>
</dbReference>
<evidence type="ECO:0000256" key="7">
    <source>
        <dbReference type="ARBA" id="ARBA00022975"/>
    </source>
</evidence>
<dbReference type="PATRIC" id="fig|1429439.4.peg.1118"/>
<evidence type="ECO:0000256" key="8">
    <source>
        <dbReference type="ARBA" id="ARBA00023002"/>
    </source>
</evidence>
<dbReference type="InterPro" id="IPR005720">
    <property type="entry name" value="Dihydroorotate_DH_cat"/>
</dbReference>
<gene>
    <name evidence="9" type="primary">pyrD</name>
    <name evidence="11" type="ORF">ETSY2_06460</name>
</gene>
<keyword evidence="6 9" id="KW-0288">FMN</keyword>
<dbReference type="PANTHER" id="PTHR48109">
    <property type="entry name" value="DIHYDROOROTATE DEHYDROGENASE (QUINONE), MITOCHONDRIAL-RELATED"/>
    <property type="match status" value="1"/>
</dbReference>
<comment type="similarity">
    <text evidence="3 9">Belongs to the dihydroorotate dehydrogenase family. Type 1 subfamily.</text>
</comment>
<comment type="caution">
    <text evidence="11">The sequence shown here is derived from an EMBL/GenBank/DDBJ whole genome shotgun (WGS) entry which is preliminary data.</text>
</comment>
<comment type="function">
    <text evidence="9">Catalyzes the conversion of dihydroorotate to orotate.</text>
</comment>
<keyword evidence="7 9" id="KW-0665">Pyrimidine biosynthesis</keyword>
<evidence type="ECO:0000313" key="11">
    <source>
        <dbReference type="EMBL" id="ETX08254.1"/>
    </source>
</evidence>
<dbReference type="InterPro" id="IPR033888">
    <property type="entry name" value="DHOD_1B"/>
</dbReference>
<dbReference type="PROSITE" id="PS00912">
    <property type="entry name" value="DHODEHASE_2"/>
    <property type="match status" value="1"/>
</dbReference>
<evidence type="ECO:0000256" key="1">
    <source>
        <dbReference type="ARBA" id="ARBA00004496"/>
    </source>
</evidence>
<reference evidence="11 12" key="1">
    <citation type="journal article" date="2014" name="Nature">
        <title>An environmental bacterial taxon with a large and distinct metabolic repertoire.</title>
        <authorList>
            <person name="Wilson M.C."/>
            <person name="Mori T."/>
            <person name="Ruckert C."/>
            <person name="Uria A.R."/>
            <person name="Helf M.J."/>
            <person name="Takada K."/>
            <person name="Gernert C."/>
            <person name="Steffens U.A."/>
            <person name="Heycke N."/>
            <person name="Schmitt S."/>
            <person name="Rinke C."/>
            <person name="Helfrich E.J."/>
            <person name="Brachmann A.O."/>
            <person name="Gurgui C."/>
            <person name="Wakimoto T."/>
            <person name="Kracht M."/>
            <person name="Crusemann M."/>
            <person name="Hentschel U."/>
            <person name="Abe I."/>
            <person name="Matsunaga S."/>
            <person name="Kalinowski J."/>
            <person name="Takeyama H."/>
            <person name="Piel J."/>
        </authorList>
    </citation>
    <scope>NUCLEOTIDE SEQUENCE [LARGE SCALE GENOMIC DNA]</scope>
    <source>
        <strain evidence="12">TSY2</strain>
    </source>
</reference>
<name>W4MD41_9BACT</name>
<feature type="binding site" evidence="9">
    <location>
        <begin position="195"/>
        <end position="196"/>
    </location>
    <ligand>
        <name>substrate</name>
    </ligand>
</feature>